<dbReference type="PANTHER" id="PTHR43787:SF13">
    <property type="entry name" value="FEMO COFACTOR BIOSYNTHESIS PROTEIN NIFB"/>
    <property type="match status" value="1"/>
</dbReference>
<accession>A0ABW4XHK9</accession>
<dbReference type="InterPro" id="IPR000385">
    <property type="entry name" value="MoaA_NifB_PqqE_Fe-S-bd_CS"/>
</dbReference>
<evidence type="ECO:0000259" key="16">
    <source>
        <dbReference type="PROSITE" id="PS51918"/>
    </source>
</evidence>
<dbReference type="PROSITE" id="PS01305">
    <property type="entry name" value="MOAA_NIFB_PQQE"/>
    <property type="match status" value="1"/>
</dbReference>
<comment type="function">
    <text evidence="2">Involved in the biosynthesis of the iron-molybdenum cofactor (FeMo-co or M-cluster) found in the dinitrogenase enzyme of the nitrogenase complex in nitrogen-fixing microorganisms. NifB catalyzes the crucial step of radical SAM-dependent carbide insertion that occurs concomitant with the insertion of a 9th sulfur and the rearrangement/coupling of two [4Fe-4S] clusters into a [8Fe-9S-C] cluster, the precursor to the M-cluster.</text>
</comment>
<dbReference type="Proteomes" id="UP001597380">
    <property type="component" value="Unassembled WGS sequence"/>
</dbReference>
<evidence type="ECO:0000256" key="1">
    <source>
        <dbReference type="ARBA" id="ARBA00001966"/>
    </source>
</evidence>
<evidence type="ECO:0000256" key="6">
    <source>
        <dbReference type="ARBA" id="ARBA00022485"/>
    </source>
</evidence>
<evidence type="ECO:0000256" key="2">
    <source>
        <dbReference type="ARBA" id="ARBA00003522"/>
    </source>
</evidence>
<dbReference type="SFLD" id="SFLDG01067">
    <property type="entry name" value="SPASM/twitch_domain_containing"/>
    <property type="match status" value="1"/>
</dbReference>
<evidence type="ECO:0000256" key="8">
    <source>
        <dbReference type="ARBA" id="ARBA00022723"/>
    </source>
</evidence>
<evidence type="ECO:0000256" key="11">
    <source>
        <dbReference type="ARBA" id="ARBA00023231"/>
    </source>
</evidence>
<dbReference type="InterPro" id="IPR007197">
    <property type="entry name" value="rSAM"/>
</dbReference>
<comment type="pathway">
    <text evidence="3">Cofactor biosynthesis; Fe-Mo cofactor biosynthesis.</text>
</comment>
<proteinExistence type="inferred from homology"/>
<dbReference type="InterPro" id="IPR006638">
    <property type="entry name" value="Elp3/MiaA/NifB-like_rSAM"/>
</dbReference>
<evidence type="ECO:0000256" key="15">
    <source>
        <dbReference type="SAM" id="MobiDB-lite"/>
    </source>
</evidence>
<dbReference type="RefSeq" id="WP_345338681.1">
    <property type="nucleotide sequence ID" value="NZ_BAABLI010000007.1"/>
</dbReference>
<dbReference type="SFLD" id="SFLDF00281">
    <property type="entry name" value="FeMo_cofactor_biosynthesis_pro"/>
    <property type="match status" value="1"/>
</dbReference>
<dbReference type="NCBIfam" id="TIGR01290">
    <property type="entry name" value="nifB"/>
    <property type="match status" value="1"/>
</dbReference>
<gene>
    <name evidence="17" type="primary">nifB</name>
    <name evidence="17" type="ORF">ACFSJ3_00850</name>
</gene>
<keyword evidence="12" id="KW-0456">Lyase</keyword>
<dbReference type="InterPro" id="IPR013785">
    <property type="entry name" value="Aldolase_TIM"/>
</dbReference>
<dbReference type="Pfam" id="PF04055">
    <property type="entry name" value="Radical_SAM"/>
    <property type="match status" value="1"/>
</dbReference>
<keyword evidence="18" id="KW-1185">Reference proteome</keyword>
<dbReference type="InterPro" id="IPR003731">
    <property type="entry name" value="Di-Nase_FeMo-co_biosynth"/>
</dbReference>
<keyword evidence="8" id="KW-0479">Metal-binding</keyword>
<evidence type="ECO:0000256" key="9">
    <source>
        <dbReference type="ARBA" id="ARBA00023004"/>
    </source>
</evidence>
<dbReference type="PROSITE" id="PS51918">
    <property type="entry name" value="RADICAL_SAM"/>
    <property type="match status" value="1"/>
</dbReference>
<evidence type="ECO:0000256" key="10">
    <source>
        <dbReference type="ARBA" id="ARBA00023014"/>
    </source>
</evidence>
<keyword evidence="10" id="KW-0411">Iron-sulfur</keyword>
<organism evidence="17 18">
    <name type="scientific">Corallincola platygyrae</name>
    <dbReference type="NCBI Taxonomy" id="1193278"/>
    <lineage>
        <taxon>Bacteria</taxon>
        <taxon>Pseudomonadati</taxon>
        <taxon>Pseudomonadota</taxon>
        <taxon>Gammaproteobacteria</taxon>
        <taxon>Alteromonadales</taxon>
        <taxon>Psychromonadaceae</taxon>
        <taxon>Corallincola</taxon>
    </lineage>
</organism>
<dbReference type="Gene3D" id="3.30.420.130">
    <property type="entry name" value="Dinitrogenase iron-molybdenum cofactor biosynthesis domain"/>
    <property type="match status" value="1"/>
</dbReference>
<evidence type="ECO:0000313" key="18">
    <source>
        <dbReference type="Proteomes" id="UP001597380"/>
    </source>
</evidence>
<dbReference type="EMBL" id="JBHUHT010000004">
    <property type="protein sequence ID" value="MFD2094518.1"/>
    <property type="molecule type" value="Genomic_DNA"/>
</dbReference>
<evidence type="ECO:0000256" key="4">
    <source>
        <dbReference type="ARBA" id="ARBA00006804"/>
    </source>
</evidence>
<dbReference type="SUPFAM" id="SSF102114">
    <property type="entry name" value="Radical SAM enzymes"/>
    <property type="match status" value="1"/>
</dbReference>
<dbReference type="SUPFAM" id="SSF53146">
    <property type="entry name" value="Nitrogenase accessory factor-like"/>
    <property type="match status" value="1"/>
</dbReference>
<dbReference type="InterPro" id="IPR058240">
    <property type="entry name" value="rSAM_sf"/>
</dbReference>
<feature type="domain" description="Radical SAM core" evidence="16">
    <location>
        <begin position="24"/>
        <end position="277"/>
    </location>
</feature>
<keyword evidence="6" id="KW-0004">4Fe-4S</keyword>
<evidence type="ECO:0000256" key="13">
    <source>
        <dbReference type="ARBA" id="ARBA00030926"/>
    </source>
</evidence>
<evidence type="ECO:0000313" key="17">
    <source>
        <dbReference type="EMBL" id="MFD2094518.1"/>
    </source>
</evidence>
<feature type="region of interest" description="Disordered" evidence="15">
    <location>
        <begin position="288"/>
        <end position="315"/>
    </location>
</feature>
<comment type="cofactor">
    <cofactor evidence="1">
        <name>[4Fe-4S] cluster</name>
        <dbReference type="ChEBI" id="CHEBI:49883"/>
    </cofactor>
</comment>
<reference evidence="18" key="1">
    <citation type="journal article" date="2019" name="Int. J. Syst. Evol. Microbiol.">
        <title>The Global Catalogue of Microorganisms (GCM) 10K type strain sequencing project: providing services to taxonomists for standard genome sequencing and annotation.</title>
        <authorList>
            <consortium name="The Broad Institute Genomics Platform"/>
            <consortium name="The Broad Institute Genome Sequencing Center for Infectious Disease"/>
            <person name="Wu L."/>
            <person name="Ma J."/>
        </authorList>
    </citation>
    <scope>NUCLEOTIDE SEQUENCE [LARGE SCALE GENOMIC DNA]</scope>
    <source>
        <strain evidence="18">CGMCC 1.10992</strain>
    </source>
</reference>
<evidence type="ECO:0000256" key="12">
    <source>
        <dbReference type="ARBA" id="ARBA00023239"/>
    </source>
</evidence>
<evidence type="ECO:0000256" key="3">
    <source>
        <dbReference type="ARBA" id="ARBA00005155"/>
    </source>
</evidence>
<dbReference type="SMART" id="SM00729">
    <property type="entry name" value="Elp3"/>
    <property type="match status" value="1"/>
</dbReference>
<protein>
    <recommendedName>
        <fullName evidence="5">FeMo cofactor biosynthesis protein NifB</fullName>
    </recommendedName>
    <alternativeName>
        <fullName evidence="14">Nitrogenase cofactor maturase NifB</fullName>
    </alternativeName>
    <alternativeName>
        <fullName evidence="13">Radical SAM assemblase NifB</fullName>
    </alternativeName>
</protein>
<dbReference type="PANTHER" id="PTHR43787">
    <property type="entry name" value="FEMO COFACTOR BIOSYNTHESIS PROTEIN NIFB-RELATED"/>
    <property type="match status" value="1"/>
</dbReference>
<dbReference type="Gene3D" id="3.20.20.70">
    <property type="entry name" value="Aldolase class I"/>
    <property type="match status" value="1"/>
</dbReference>
<comment type="caution">
    <text evidence="17">The sequence shown here is derived from an EMBL/GenBank/DDBJ whole genome shotgun (WGS) entry which is preliminary data.</text>
</comment>
<sequence>MGGSCSTNDSVVELNPKMATHPCYSKQAHQYARIHLPVAPACNIQCNYCNRKFDCSNESRPGVVSKLLAPAQAAERYRKVKARIPETKVVGIAGPGDPLANPASTLATLKAVAKLEDDIHLCVSTNGLNLVDHAKALREVGVEHLTITINCIDADIGAQIYPWIYFDHRRLRGRQGAQTLIDRQLAGLKAAAEQGMLVKINTVLIPGINDHHVAAVASEVKRLGAALHNVMPLIAEAEHGTYFGLMGQRSPTEEELAKAREEAGVSMAQMSHCQQCRADAVGRLGQDCSDIDQDAEPAADLGHGRSSGLESERDPERRLVVAVASRHGQFIDQHFGHATRFHLYQLTEQGISDMPDREVSQYCSGEDTCTDDESSPVADAIAALKGVDMLLCSRLGIGPWQALEAEGVAPSTDFTGMTIKDALQGVQAKWVASLANSADYADDKIGEVI</sequence>
<evidence type="ECO:0000256" key="5">
    <source>
        <dbReference type="ARBA" id="ARBA00021702"/>
    </source>
</evidence>
<dbReference type="Pfam" id="PF02579">
    <property type="entry name" value="Nitro_FeMo-Co"/>
    <property type="match status" value="1"/>
</dbReference>
<dbReference type="CDD" id="cd01335">
    <property type="entry name" value="Radical_SAM"/>
    <property type="match status" value="1"/>
</dbReference>
<dbReference type="SFLD" id="SFLDG01068">
    <property type="entry name" value="FeMo_cofactor_biosynthesis_pro"/>
    <property type="match status" value="1"/>
</dbReference>
<evidence type="ECO:0000256" key="7">
    <source>
        <dbReference type="ARBA" id="ARBA00022691"/>
    </source>
</evidence>
<comment type="similarity">
    <text evidence="4">Belongs to the radical SAM superfamily. NifB family.</text>
</comment>
<dbReference type="SFLD" id="SFLDS00029">
    <property type="entry name" value="Radical_SAM"/>
    <property type="match status" value="1"/>
</dbReference>
<evidence type="ECO:0000256" key="14">
    <source>
        <dbReference type="ARBA" id="ARBA00032102"/>
    </source>
</evidence>
<name>A0ABW4XHK9_9GAMM</name>
<keyword evidence="11" id="KW-0535">Nitrogen fixation</keyword>
<dbReference type="InterPro" id="IPR036105">
    <property type="entry name" value="DiNase_FeMo-co_biosyn_sf"/>
</dbReference>
<dbReference type="InterPro" id="IPR005980">
    <property type="entry name" value="Nase_CF_NifB"/>
</dbReference>
<keyword evidence="7" id="KW-0949">S-adenosyl-L-methionine</keyword>
<keyword evidence="9" id="KW-0408">Iron</keyword>